<evidence type="ECO:0000256" key="4">
    <source>
        <dbReference type="ARBA" id="ARBA00022737"/>
    </source>
</evidence>
<dbReference type="InterPro" id="IPR002048">
    <property type="entry name" value="EF_hand_dom"/>
</dbReference>
<feature type="region of interest" description="Disordered" evidence="6">
    <location>
        <begin position="341"/>
        <end position="388"/>
    </location>
</feature>
<evidence type="ECO:0000256" key="5">
    <source>
        <dbReference type="ARBA" id="ARBA00023288"/>
    </source>
</evidence>
<feature type="domain" description="EF-hand" evidence="7">
    <location>
        <begin position="1273"/>
        <end position="1308"/>
    </location>
</feature>
<evidence type="ECO:0000256" key="1">
    <source>
        <dbReference type="ARBA" id="ARBA00006049"/>
    </source>
</evidence>
<feature type="compositionally biased region" description="Polar residues" evidence="6">
    <location>
        <begin position="345"/>
        <end position="358"/>
    </location>
</feature>
<dbReference type="Pfam" id="PF13499">
    <property type="entry name" value="EF-hand_7"/>
    <property type="match status" value="1"/>
</dbReference>
<keyword evidence="5" id="KW-0449">Lipoprotein</keyword>
<evidence type="ECO:0000256" key="2">
    <source>
        <dbReference type="ARBA" id="ARBA00022707"/>
    </source>
</evidence>
<comment type="similarity">
    <text evidence="1">Belongs to the recoverin family.</text>
</comment>
<sequence>MSAATEPKMVLKPPKPSMNTVVEPLNTVGGTVATPTTAAVTPKSINSMNLDITLNNATRMLEASRSLNAAMHEMASSAVSTEKKEETDIEEQNELHHLLPAAEKSTNPLLKAHIKQMKKAIEQGSFTDPEMITCLLIFLDVPGKSSKLLHAFEELSNVHGPNNAKSSSDDNLFLKKDGVQKLFQCFLYSIKTCIDFEENISQQRSLGSVSPDQKENEDDVDGVWSMSDQTISVIEDIAKHATEQIFSSDFEKEKNSESAKQGEYISFQQFGDWYNSGGFALAPWLELLDLNKWHYAGREAERASAAKKASESAKKAASKGLRSDDFADDNGAFEPILEQFENPFDSPQQVDTTNSTKMHPQPAPISSGPGVNTQQQEGNALHPPQTSYPYHMGQMPQNQIQYHQKPLVLPRGVAVSFEFFGKKEYCINLSDDNLHSLQNLVRKTCLCKVSPVELRSILSKHSADGDGRYKGSRVIRRKDLGLIINDLLPKGDNSITSGEKDNFSLFITIFYLSFAKNVNEATNPSDLEQVNLNELAVGFSYLCAGKKSQKLSETFNFFSENDNGNLTCHKLERFFRSYLRMVVGISLISSNPNLSRHHVNALLGMNPTSAYTAGICYTAETGSSWFVSDLLKKSKLQGSQRISFEQFANWYTKWGYVIAPWFEFLDHSKITGLLEAQSRKFEKPPIIPSMPYIKPPMPLPQNTQVGPKSQAATATRMKVAETSPSMRPLNPPNSSGKIRTFDEIMGGETPFAKKARSNQSQSTKTTKPVKEKLCSFPLKGDLELIVLREDAAYVREVAEQFGLLSVKPSIVWGRILALAKKKPLPLHPSQGSNPELFGGKCREMDQANFVEGVTKSIPKRLQTKKSQPPLAPTAKETLINFFKSFDMHQMNRVSANQLMAGLTLFCGGSKTSKLTFAFSLFEKESKGKNKKANGDAGSLSGQELFFFLRSILIVLFSCCEQSLELTAGPVGKYIAETANYVTNDIMKYQWKVRKVKFINFDEFGKWYNDGGYKIAPWIELLDLDKWAYLDNNKAKEMIEKAERELESKMIDSKVDSKESETEKKQAMNVPSKLTTPKIEKNEPSLDAMEPNPLSNLNSEQMIIDAHDPLMNLGGFGEIGDMGDFDDLLNFADLPVDEMLPHTQVSSIDPVVPPTTIIHTFKTILSENDSRDCSYDQQRFDTIRQILLSHKINETPFKTLRRAIYGMAKKGQVTQEAFEKALPKAFNSYVTASEHDFLSQLFGYFSWPDINPRGKPKASAAELTCALAVLCNGRKADKLQFAFEILDPKKRGYITYDEMTSFLRSFLSIIVHLSSSRFGSLPTTSFELKKEDKKLYRECINQVCTHATNLICKSDSPDKDNVKIRYDDFADWYTNGGYSIITWIEMLDLEKWILSNP</sequence>
<keyword evidence="4" id="KW-0677">Repeat</keyword>
<feature type="compositionally biased region" description="Basic and acidic residues" evidence="6">
    <location>
        <begin position="1049"/>
        <end position="1065"/>
    </location>
</feature>
<feature type="region of interest" description="Disordered" evidence="6">
    <location>
        <begin position="1049"/>
        <end position="1070"/>
    </location>
</feature>
<dbReference type="GO" id="GO:0005509">
    <property type="term" value="F:calcium ion binding"/>
    <property type="evidence" value="ECO:0007669"/>
    <property type="project" value="InterPro"/>
</dbReference>
<dbReference type="Gene3D" id="1.10.238.10">
    <property type="entry name" value="EF-hand"/>
    <property type="match status" value="3"/>
</dbReference>
<gene>
    <name evidence="8" type="ORF">CTEN210_10627</name>
</gene>
<dbReference type="InterPro" id="IPR011992">
    <property type="entry name" value="EF-hand-dom_pair"/>
</dbReference>
<dbReference type="PROSITE" id="PS50222">
    <property type="entry name" value="EF_HAND_2"/>
    <property type="match status" value="1"/>
</dbReference>
<reference evidence="8 9" key="1">
    <citation type="journal article" date="2021" name="Sci. Rep.">
        <title>The genome of the diatom Chaetoceros tenuissimus carries an ancient integrated fragment of an extant virus.</title>
        <authorList>
            <person name="Hongo Y."/>
            <person name="Kimura K."/>
            <person name="Takaki Y."/>
            <person name="Yoshida Y."/>
            <person name="Baba S."/>
            <person name="Kobayashi G."/>
            <person name="Nagasaki K."/>
            <person name="Hano T."/>
            <person name="Tomaru Y."/>
        </authorList>
    </citation>
    <scope>NUCLEOTIDE SEQUENCE [LARGE SCALE GENOMIC DNA]</scope>
    <source>
        <strain evidence="8 9">NIES-3715</strain>
    </source>
</reference>
<dbReference type="PANTHER" id="PTHR23055:SF178">
    <property type="entry name" value="NEUROCALCIN HOMOLOG"/>
    <property type="match status" value="1"/>
</dbReference>
<dbReference type="Proteomes" id="UP001054902">
    <property type="component" value="Unassembled WGS sequence"/>
</dbReference>
<protein>
    <recommendedName>
        <fullName evidence="7">EF-hand domain-containing protein</fullName>
    </recommendedName>
</protein>
<dbReference type="EMBL" id="BLLK01000047">
    <property type="protein sequence ID" value="GFH54151.1"/>
    <property type="molecule type" value="Genomic_DNA"/>
</dbReference>
<organism evidence="8 9">
    <name type="scientific">Chaetoceros tenuissimus</name>
    <dbReference type="NCBI Taxonomy" id="426638"/>
    <lineage>
        <taxon>Eukaryota</taxon>
        <taxon>Sar</taxon>
        <taxon>Stramenopiles</taxon>
        <taxon>Ochrophyta</taxon>
        <taxon>Bacillariophyta</taxon>
        <taxon>Coscinodiscophyceae</taxon>
        <taxon>Chaetocerotophycidae</taxon>
        <taxon>Chaetocerotales</taxon>
        <taxon>Chaetocerotaceae</taxon>
        <taxon>Chaetoceros</taxon>
    </lineage>
</organism>
<dbReference type="SUPFAM" id="SSF47473">
    <property type="entry name" value="EF-hand"/>
    <property type="match status" value="2"/>
</dbReference>
<evidence type="ECO:0000313" key="8">
    <source>
        <dbReference type="EMBL" id="GFH54151.1"/>
    </source>
</evidence>
<name>A0AAD3H8I9_9STRA</name>
<dbReference type="InterPro" id="IPR028846">
    <property type="entry name" value="Recoverin"/>
</dbReference>
<comment type="caution">
    <text evidence="8">The sequence shown here is derived from an EMBL/GenBank/DDBJ whole genome shotgun (WGS) entry which is preliminary data.</text>
</comment>
<proteinExistence type="inferred from homology"/>
<keyword evidence="9" id="KW-1185">Reference proteome</keyword>
<accession>A0AAD3H8I9</accession>
<evidence type="ECO:0000313" key="9">
    <source>
        <dbReference type="Proteomes" id="UP001054902"/>
    </source>
</evidence>
<keyword evidence="3" id="KW-0479">Metal-binding</keyword>
<keyword evidence="2" id="KW-0519">Myristate</keyword>
<evidence type="ECO:0000256" key="6">
    <source>
        <dbReference type="SAM" id="MobiDB-lite"/>
    </source>
</evidence>
<dbReference type="PANTHER" id="PTHR23055">
    <property type="entry name" value="CALCIUM BINDING PROTEINS"/>
    <property type="match status" value="1"/>
</dbReference>
<evidence type="ECO:0000256" key="3">
    <source>
        <dbReference type="ARBA" id="ARBA00022723"/>
    </source>
</evidence>
<feature type="compositionally biased region" description="Polar residues" evidence="6">
    <location>
        <begin position="369"/>
        <end position="388"/>
    </location>
</feature>
<evidence type="ECO:0000259" key="7">
    <source>
        <dbReference type="PROSITE" id="PS50222"/>
    </source>
</evidence>